<protein>
    <recommendedName>
        <fullName evidence="3">BTB domain-containing protein</fullName>
    </recommendedName>
</protein>
<sequence length="218" mass="24881">MSGTKPLVLSLQPDLYLVLTSVHHPDADFHILVSRQNVCSVSRPLRKAFVAAVTHERKSFYNDEGYPCIKLEWWHRDALIIILKVLHHHPDAFPATEDLTFKTFWGIPATLDTLQIDLAQWFVGYFEYWKPKRLEYGYEPWLVVGRVFGCSDDYARLTAKIIVEFTGWTYGGGMLKGPPGKKALDGGETLEMWEGWAPRDVMGNIYFTNAVSRFNPGA</sequence>
<dbReference type="AlphaFoldDB" id="W7HRK9"/>
<evidence type="ECO:0000313" key="1">
    <source>
        <dbReference type="EMBL" id="EWC46676.1"/>
    </source>
</evidence>
<keyword evidence="2" id="KW-1185">Reference proteome</keyword>
<evidence type="ECO:0000313" key="2">
    <source>
        <dbReference type="Proteomes" id="UP000024837"/>
    </source>
</evidence>
<reference evidence="1 2" key="1">
    <citation type="submission" date="2013-05" db="EMBL/GenBank/DDBJ databases">
        <title>Drechslerella stenobrocha genome reveals carnivorous origination and mechanical trapping mechanism of predatory fungi.</title>
        <authorList>
            <person name="Liu X."/>
            <person name="Zhang W."/>
            <person name="Liu K."/>
        </authorList>
    </citation>
    <scope>NUCLEOTIDE SEQUENCE [LARGE SCALE GENOMIC DNA]</scope>
    <source>
        <strain evidence="1 2">248</strain>
    </source>
</reference>
<evidence type="ECO:0008006" key="3">
    <source>
        <dbReference type="Google" id="ProtNLM"/>
    </source>
</evidence>
<gene>
    <name evidence="1" type="ORF">DRE_04163</name>
</gene>
<organism evidence="1 2">
    <name type="scientific">Drechslerella stenobrocha 248</name>
    <dbReference type="NCBI Taxonomy" id="1043628"/>
    <lineage>
        <taxon>Eukaryota</taxon>
        <taxon>Fungi</taxon>
        <taxon>Dikarya</taxon>
        <taxon>Ascomycota</taxon>
        <taxon>Pezizomycotina</taxon>
        <taxon>Orbiliomycetes</taxon>
        <taxon>Orbiliales</taxon>
        <taxon>Orbiliaceae</taxon>
        <taxon>Drechslerella</taxon>
    </lineage>
</organism>
<proteinExistence type="predicted"/>
<name>W7HRK9_9PEZI</name>
<dbReference type="HOGENOM" id="CLU_1266870_0_0_1"/>
<dbReference type="Proteomes" id="UP000024837">
    <property type="component" value="Unassembled WGS sequence"/>
</dbReference>
<dbReference type="OrthoDB" id="5295084at2759"/>
<accession>W7HRK9</accession>
<dbReference type="EMBL" id="KI966416">
    <property type="protein sequence ID" value="EWC46676.1"/>
    <property type="molecule type" value="Genomic_DNA"/>
</dbReference>